<evidence type="ECO:0000256" key="2">
    <source>
        <dbReference type="ARBA" id="ARBA00022630"/>
    </source>
</evidence>
<dbReference type="GO" id="GO:0016491">
    <property type="term" value="F:oxidoreductase activity"/>
    <property type="evidence" value="ECO:0007669"/>
    <property type="project" value="UniProtKB-KW"/>
</dbReference>
<dbReference type="PANTHER" id="PTHR10578">
    <property type="entry name" value="S -2-HYDROXY-ACID OXIDASE-RELATED"/>
    <property type="match status" value="1"/>
</dbReference>
<dbReference type="SUPFAM" id="SSF51395">
    <property type="entry name" value="FMN-linked oxidoreductases"/>
    <property type="match status" value="1"/>
</dbReference>
<dbReference type="eggNOG" id="COG1304">
    <property type="taxonomic scope" value="Bacteria"/>
</dbReference>
<comment type="cofactor">
    <cofactor evidence="1">
        <name>FMN</name>
        <dbReference type="ChEBI" id="CHEBI:58210"/>
    </cofactor>
</comment>
<dbReference type="OrthoDB" id="9770452at2"/>
<dbReference type="AlphaFoldDB" id="D6SM01"/>
<feature type="binding site" evidence="7">
    <location>
        <position position="212"/>
    </location>
    <ligand>
        <name>FMN</name>
        <dbReference type="ChEBI" id="CHEBI:58210"/>
    </ligand>
</feature>
<dbReference type="PANTHER" id="PTHR10578:SF107">
    <property type="entry name" value="2-HYDROXYACID OXIDASE 1"/>
    <property type="match status" value="1"/>
</dbReference>
<feature type="active site" description="Proton acceptor" evidence="6">
    <location>
        <position position="236"/>
    </location>
</feature>
<evidence type="ECO:0000313" key="9">
    <source>
        <dbReference type="EMBL" id="EFI35712.1"/>
    </source>
</evidence>
<sequence length="340" mass="36065">MNWNDITKEAKEKLKGYCRVCPVCDGRMCAGEVPGMGGMGTGEAFKVNLKALARYRLRMRAVHGVKKPDTGIRLWGRDFKTPIMAAPMTGTTYNMGGQITEQEFIDHIISGSIDSGSIGFSGDGADPAMFDSGVQAIKNNQGQGIPIIKPRAQEEIVKRIRSAEEAGAMAVGVDIDGAGLVTMALKGQAVGPKDKHEIKELVQSTDLPFVLKGIMTIDDALDALEAGVSTIVVSNHGGRVLDHTPGAAEVLPEISEMVRGRMTIIADGGVRSGSDVIKLLALGADAVLVGRPLITGAFGGGKEGVSFVLNKYTQELIQAMLLTGVPDVEKVCPRILDHRD</sequence>
<evidence type="ECO:0000259" key="8">
    <source>
        <dbReference type="PROSITE" id="PS51349"/>
    </source>
</evidence>
<keyword evidence="2 7" id="KW-0285">Flavoprotein</keyword>
<organism evidence="9 10">
    <name type="scientific">Desulfonatronospira thiodismutans ASO3-1</name>
    <dbReference type="NCBI Taxonomy" id="555779"/>
    <lineage>
        <taxon>Bacteria</taxon>
        <taxon>Pseudomonadati</taxon>
        <taxon>Thermodesulfobacteriota</taxon>
        <taxon>Desulfovibrionia</taxon>
        <taxon>Desulfovibrionales</taxon>
        <taxon>Desulfonatronovibrionaceae</taxon>
        <taxon>Desulfonatronospira</taxon>
    </lineage>
</organism>
<dbReference type="PROSITE" id="PS51349">
    <property type="entry name" value="FMN_HYDROXY_ACID_DH_2"/>
    <property type="match status" value="1"/>
</dbReference>
<comment type="caution">
    <text evidence="9">The sequence shown here is derived from an EMBL/GenBank/DDBJ whole genome shotgun (WGS) entry which is preliminary data.</text>
</comment>
<evidence type="ECO:0000256" key="1">
    <source>
        <dbReference type="ARBA" id="ARBA00001917"/>
    </source>
</evidence>
<accession>D6SM01</accession>
<dbReference type="InterPro" id="IPR013785">
    <property type="entry name" value="Aldolase_TIM"/>
</dbReference>
<feature type="binding site" evidence="7">
    <location>
        <position position="236"/>
    </location>
    <ligand>
        <name>FMN</name>
        <dbReference type="ChEBI" id="CHEBI:58210"/>
    </ligand>
</feature>
<name>D6SM01_9BACT</name>
<dbReference type="Pfam" id="PF01070">
    <property type="entry name" value="FMN_dh"/>
    <property type="match status" value="2"/>
</dbReference>
<dbReference type="Gene3D" id="3.20.20.70">
    <property type="entry name" value="Aldolase class I"/>
    <property type="match status" value="1"/>
</dbReference>
<protein>
    <submittedName>
        <fullName evidence="9">FMN-dependent alpha-hydroxy acid dehydrogenase</fullName>
    </submittedName>
</protein>
<dbReference type="PIRSF" id="PIRSF000138">
    <property type="entry name" value="Al-hdrx_acd_dh"/>
    <property type="match status" value="1"/>
</dbReference>
<dbReference type="GO" id="GO:0010181">
    <property type="term" value="F:FMN binding"/>
    <property type="evidence" value="ECO:0007669"/>
    <property type="project" value="InterPro"/>
</dbReference>
<dbReference type="InterPro" id="IPR000262">
    <property type="entry name" value="FMN-dep_DH"/>
</dbReference>
<feature type="binding site" evidence="7">
    <location>
        <position position="234"/>
    </location>
    <ligand>
        <name>FMN</name>
        <dbReference type="ChEBI" id="CHEBI:58210"/>
    </ligand>
</feature>
<dbReference type="InterPro" id="IPR012133">
    <property type="entry name" value="Alpha-hydoxy_acid_DH_FMN"/>
</dbReference>
<evidence type="ECO:0000256" key="4">
    <source>
        <dbReference type="ARBA" id="ARBA00023002"/>
    </source>
</evidence>
<evidence type="ECO:0000256" key="6">
    <source>
        <dbReference type="PIRSR" id="PIRSR000138-1"/>
    </source>
</evidence>
<comment type="similarity">
    <text evidence="5">Belongs to the FMN-dependent alpha-hydroxy acid dehydrogenase family.</text>
</comment>
<keyword evidence="3 7" id="KW-0288">FMN</keyword>
<feature type="domain" description="FMN hydroxy acid dehydrogenase" evidence="8">
    <location>
        <begin position="37"/>
        <end position="340"/>
    </location>
</feature>
<dbReference type="RefSeq" id="WP_008868841.1">
    <property type="nucleotide sequence ID" value="NZ_ACJN02000001.1"/>
</dbReference>
<keyword evidence="4" id="KW-0560">Oxidoreductase</keyword>
<dbReference type="EMBL" id="ACJN02000001">
    <property type="protein sequence ID" value="EFI35712.1"/>
    <property type="molecule type" value="Genomic_DNA"/>
</dbReference>
<dbReference type="CDD" id="cd02809">
    <property type="entry name" value="alpha_hydroxyacid_oxid_FMN"/>
    <property type="match status" value="1"/>
</dbReference>
<evidence type="ECO:0000256" key="5">
    <source>
        <dbReference type="ARBA" id="ARBA00024042"/>
    </source>
</evidence>
<feature type="binding site" evidence="7">
    <location>
        <begin position="267"/>
        <end position="271"/>
    </location>
    <ligand>
        <name>FMN</name>
        <dbReference type="ChEBI" id="CHEBI:58210"/>
    </ligand>
</feature>
<evidence type="ECO:0000313" key="10">
    <source>
        <dbReference type="Proteomes" id="UP000005496"/>
    </source>
</evidence>
<dbReference type="InterPro" id="IPR037396">
    <property type="entry name" value="FMN_HAD"/>
</dbReference>
<evidence type="ECO:0000256" key="7">
    <source>
        <dbReference type="PIRSR" id="PIRSR000138-2"/>
    </source>
</evidence>
<feature type="binding site" evidence="7">
    <location>
        <position position="239"/>
    </location>
    <ligand>
        <name>glyoxylate</name>
        <dbReference type="ChEBI" id="CHEBI:36655"/>
    </ligand>
</feature>
<evidence type="ECO:0000256" key="3">
    <source>
        <dbReference type="ARBA" id="ARBA00022643"/>
    </source>
</evidence>
<dbReference type="Proteomes" id="UP000005496">
    <property type="component" value="Unassembled WGS sequence"/>
</dbReference>
<gene>
    <name evidence="9" type="ORF">Dthio_PD3141</name>
</gene>
<keyword evidence="10" id="KW-1185">Reference proteome</keyword>
<proteinExistence type="inferred from homology"/>
<feature type="binding site" evidence="7">
    <location>
        <begin position="290"/>
        <end position="291"/>
    </location>
    <ligand>
        <name>FMN</name>
        <dbReference type="ChEBI" id="CHEBI:58210"/>
    </ligand>
</feature>
<reference evidence="9" key="1">
    <citation type="submission" date="2010-05" db="EMBL/GenBank/DDBJ databases">
        <title>The draft genome of Desulfonatronospira thiodismutans ASO3-1.</title>
        <authorList>
            <consortium name="US DOE Joint Genome Institute (JGI-PGF)"/>
            <person name="Lucas S."/>
            <person name="Copeland A."/>
            <person name="Lapidus A."/>
            <person name="Cheng J.-F."/>
            <person name="Bruce D."/>
            <person name="Goodwin L."/>
            <person name="Pitluck S."/>
            <person name="Chertkov O."/>
            <person name="Brettin T."/>
            <person name="Detter J.C."/>
            <person name="Han C."/>
            <person name="Land M.L."/>
            <person name="Hauser L."/>
            <person name="Kyrpides N."/>
            <person name="Mikhailova N."/>
            <person name="Muyzer G."/>
            <person name="Woyke T."/>
        </authorList>
    </citation>
    <scope>NUCLEOTIDE SEQUENCE [LARGE SCALE GENOMIC DNA]</scope>
    <source>
        <strain evidence="9">ASO3-1</strain>
    </source>
</reference>